<dbReference type="AlphaFoldDB" id="A0A212IXR2"/>
<proteinExistence type="predicted"/>
<protein>
    <recommendedName>
        <fullName evidence="2">Carboxypeptidase-like regulatory domain-containing protein</fullName>
    </recommendedName>
</protein>
<dbReference type="Pfam" id="PF13715">
    <property type="entry name" value="CarbopepD_reg_2"/>
    <property type="match status" value="1"/>
</dbReference>
<dbReference type="InterPro" id="IPR008969">
    <property type="entry name" value="CarboxyPept-like_regulatory"/>
</dbReference>
<organism evidence="1">
    <name type="scientific">uncultured Dysgonomonas sp</name>
    <dbReference type="NCBI Taxonomy" id="206096"/>
    <lineage>
        <taxon>Bacteria</taxon>
        <taxon>Pseudomonadati</taxon>
        <taxon>Bacteroidota</taxon>
        <taxon>Bacteroidia</taxon>
        <taxon>Bacteroidales</taxon>
        <taxon>Dysgonomonadaceae</taxon>
        <taxon>Dysgonomonas</taxon>
        <taxon>environmental samples</taxon>
    </lineage>
</organism>
<gene>
    <name evidence="1" type="ORF">KL86DYS2_10236</name>
</gene>
<evidence type="ECO:0000313" key="1">
    <source>
        <dbReference type="EMBL" id="SBV91725.1"/>
    </source>
</evidence>
<evidence type="ECO:0008006" key="2">
    <source>
        <dbReference type="Google" id="ProtNLM"/>
    </source>
</evidence>
<accession>A0A212IXR2</accession>
<name>A0A212IXR2_9BACT</name>
<dbReference type="RefSeq" id="WP_296946290.1">
    <property type="nucleotide sequence ID" value="NZ_LT599021.1"/>
</dbReference>
<reference evidence="1" key="1">
    <citation type="submission" date="2016-04" db="EMBL/GenBank/DDBJ databases">
        <authorList>
            <person name="Evans L.H."/>
            <person name="Alamgir A."/>
            <person name="Owens N."/>
            <person name="Weber N.D."/>
            <person name="Virtaneva K."/>
            <person name="Barbian K."/>
            <person name="Babar A."/>
            <person name="Rosenke K."/>
        </authorList>
    </citation>
    <scope>NUCLEOTIDE SEQUENCE</scope>
    <source>
        <strain evidence="1">86-2</strain>
    </source>
</reference>
<dbReference type="Gene3D" id="2.60.40.1120">
    <property type="entry name" value="Carboxypeptidase-like, regulatory domain"/>
    <property type="match status" value="1"/>
</dbReference>
<sequence length="420" mass="48349">MRTKCLKLIQTVFTVLIIWSVALPTYSAKDPGYITITGVVKDIKSKKTLEYVSISVPGTGIGTISNADGGFTIKVRDSLNVKTIEVSHIGYFNQRVPLLDQDMSNITIFLTRNENKLKEVVVESTDPLQLVEKAIDKIGDNNSLMTNLLTGFYRETIQKRRSYINISEAVIDIYKTPYTQSDAGDRVQVLKGRKLLSPKPGDTLLVKFVGGPNLSTYLDIVKNRDIMLDKVSLHYYKYKMENSVMINERLHYVISFEPQVVMPYALFYGNLYIDQETLAFSRAEFNLSMDDRNKVTQAILRKKPFRLHFKPEEVAYLVTYKQQNGKSYLNYVRNEVRFKCDYKRRLFSTNYTIISEMVVTDRQENNIAKIPAREAFSDRYSLSDKVSNFYDANFWEGYNIIEPTESLESAVNKLKKQQSN</sequence>
<dbReference type="SUPFAM" id="SSF49464">
    <property type="entry name" value="Carboxypeptidase regulatory domain-like"/>
    <property type="match status" value="1"/>
</dbReference>
<dbReference type="EMBL" id="FLUL01000001">
    <property type="protein sequence ID" value="SBV91725.1"/>
    <property type="molecule type" value="Genomic_DNA"/>
</dbReference>